<dbReference type="EMBL" id="JYPD01000012">
    <property type="protein sequence ID" value="KXK09734.1"/>
    <property type="molecule type" value="Genomic_DNA"/>
</dbReference>
<feature type="transmembrane region" description="Helical" evidence="1">
    <location>
        <begin position="104"/>
        <end position="123"/>
    </location>
</feature>
<gene>
    <name evidence="2" type="ORF">UZ20_WS6002000302</name>
</gene>
<keyword evidence="1" id="KW-0472">Membrane</keyword>
<evidence type="ECO:0000313" key="3">
    <source>
        <dbReference type="Proteomes" id="UP000070449"/>
    </source>
</evidence>
<evidence type="ECO:0000256" key="1">
    <source>
        <dbReference type="SAM" id="Phobius"/>
    </source>
</evidence>
<comment type="caution">
    <text evidence="2">The sequence shown here is derived from an EMBL/GenBank/DDBJ whole genome shotgun (WGS) entry which is preliminary data.</text>
</comment>
<evidence type="ECO:0000313" key="2">
    <source>
        <dbReference type="EMBL" id="KXK09734.1"/>
    </source>
</evidence>
<accession>A0A136KK02</accession>
<feature type="transmembrane region" description="Helical" evidence="1">
    <location>
        <begin position="68"/>
        <end position="92"/>
    </location>
</feature>
<feature type="transmembrane region" description="Helical" evidence="1">
    <location>
        <begin position="908"/>
        <end position="930"/>
    </location>
</feature>
<sequence length="936" mass="107051">MQLFCLFFIIFGVIKAVKKDKKTVFVLLGILLIGSFFVKGANEPFGSVYIWMFENIPGFTMFREPQKFYVLSALPYSLLLGYGVVRFASFLSELNLRKQKQLKLISYSLFLLIYFMILLPVFSGKIEGNLKARELPEYSHRIEEIIANNKDFYRVLWIPQVTSSAFRSDSNPRLDFNVAISELVGSDNYNSASIYEYVTSNQFQYILSSMSVKYIVFANDPEVNRWYSSGVKEAENYLINSGDYTVVQDETYTILENKRFDSLFTRLNRPLITNSEIADLNLPENTFNVGRSYIFPEGTDLTGDIYGKTDKRLYLTVNNSIVSVDEGSISTLVKLEENDIFNINNTASPYVKVNFQRQSDGSYIIHAVGNKENILIGDQEIDLNNVQFKSTTRTYIDPNLEYFVRGEAGGISFMPEEIVAGTTKGFVKINTNQPVLEVFAENSQQYVAESFREDSVLEIGDCNNYDNTSLEDNQILYRLSNDSPDGSKSFLLSANNHIACFNKSFFPSPEDQIALLSLNYKQISGSLPEICIFDHEKDSCVYRTELAQASAVEWKRLELPFLLDKETTRYSVYLYTNALESPSRNLYDNLSVKGFRSIDRLSLDKIPANQPADSIFVAGREQTIKYNSELVQRIPIYNSSFDMPIDHRLFVKDCNNKDKSELEANGINAWLDNESVDGRYSLALEGNRHSACYSVPIGLLNKVVQNHFTFSYKSNNNSYVKYCLLNTNTGQCDLQEVLKPSSKWTEYSFIFRARSEANYELYISTFAEQGDDHYYLAKIDNLRVYSIPVDYNHKLYLSAEIAGNIENSPINYQRLGHASYLLDVKEYKGQDLLLKFSQQKNQGWIVYKTNDASLETGFFSRLGRLLGNVVTYDVQNFKVDGFANAWLLEEIDSDYILIEYRPQTQADLYLLVSLSSMVLILPSIVLMRVVKRVGKR</sequence>
<dbReference type="Proteomes" id="UP000070449">
    <property type="component" value="Unassembled WGS sequence"/>
</dbReference>
<dbReference type="AlphaFoldDB" id="A0A136KK02"/>
<name>A0A136KK02_9BACT</name>
<protein>
    <submittedName>
        <fullName evidence="2">Uncharacterized protein</fullName>
    </submittedName>
</protein>
<dbReference type="STRING" id="1617427.UZ20_WS6002000302"/>
<keyword evidence="1" id="KW-1133">Transmembrane helix</keyword>
<keyword evidence="1" id="KW-0812">Transmembrane</keyword>
<reference evidence="2 3" key="1">
    <citation type="submission" date="2015-02" db="EMBL/GenBank/DDBJ databases">
        <title>Improved understanding of the partial-nitritation anammox process through 23 genomes representing the majority of the microbial community.</title>
        <authorList>
            <person name="Speth D.R."/>
            <person name="In T Zandt M."/>
            <person name="Guerrero Cruz S."/>
            <person name="Jetten M.S."/>
            <person name="Dutilh B.E."/>
        </authorList>
    </citation>
    <scope>NUCLEOTIDE SEQUENCE [LARGE SCALE GENOMIC DNA]</scope>
    <source>
        <strain evidence="2">OLB21</strain>
    </source>
</reference>
<organism evidence="2 3">
    <name type="scientific">candidate division WS6 bacterium OLB21</name>
    <dbReference type="NCBI Taxonomy" id="1617427"/>
    <lineage>
        <taxon>Bacteria</taxon>
        <taxon>Candidatus Dojkabacteria</taxon>
    </lineage>
</organism>
<proteinExistence type="predicted"/>